<dbReference type="PANTHER" id="PTHR10587">
    <property type="entry name" value="GLYCOSYL TRANSFERASE-RELATED"/>
    <property type="match status" value="1"/>
</dbReference>
<comment type="caution">
    <text evidence="17">The sequence shown here is derived from an EMBL/GenBank/DDBJ whole genome shotgun (WGS) entry which is preliminary data.</text>
</comment>
<evidence type="ECO:0000256" key="14">
    <source>
        <dbReference type="SAM" id="MobiDB-lite"/>
    </source>
</evidence>
<dbReference type="PROSITE" id="PS51677">
    <property type="entry name" value="NODB"/>
    <property type="match status" value="1"/>
</dbReference>
<dbReference type="GO" id="GO:0071555">
    <property type="term" value="P:cell wall organization"/>
    <property type="evidence" value="ECO:0007669"/>
    <property type="project" value="UniProtKB-KW"/>
</dbReference>
<dbReference type="SUPFAM" id="SSF88713">
    <property type="entry name" value="Glycoside hydrolase/deacetylase"/>
    <property type="match status" value="1"/>
</dbReference>
<keyword evidence="18" id="KW-1185">Reference proteome</keyword>
<gene>
    <name evidence="17" type="ORF">R3P38DRAFT_3176568</name>
</gene>
<keyword evidence="9" id="KW-0449">Lipoprotein</keyword>
<dbReference type="AlphaFoldDB" id="A0AAW0CY20"/>
<comment type="cofactor">
    <cofactor evidence="1">
        <name>Co(2+)</name>
        <dbReference type="ChEBI" id="CHEBI:48828"/>
    </cofactor>
</comment>
<evidence type="ECO:0000256" key="10">
    <source>
        <dbReference type="ARBA" id="ARBA00023316"/>
    </source>
</evidence>
<keyword evidence="6" id="KW-0472">Membrane</keyword>
<feature type="signal peptide" evidence="15">
    <location>
        <begin position="1"/>
        <end position="16"/>
    </location>
</feature>
<comment type="subcellular location">
    <subcellularLocation>
        <location evidence="2">Cell membrane</location>
        <topology evidence="2">Lipid-anchor</topology>
        <topology evidence="2">GPI-anchor</topology>
    </subcellularLocation>
</comment>
<sequence>MVVLATLLALPLLSYASTYPRHNDHSHSHSEADALPSRWYHDSDHPVHALFRRGDETDGVSYAAVGSSEWSKGFPDPWQPNDIDEKLIPAKWVDALNDAVARKAIPNVGVPKSENGGNPVYPNGGDPNSPEICSATYKCRIDGDVWDGPAGTVALSFDDGPSDGTSQLLSFLASKNQKTTHFLIGSNMIYNPDAVKKMFEMGNDLAVHTWSHRYTTTLSNLQVVAELGFTMQLIHNSTGGRIPKFWRPPFGDTDKRVSAIAKEVFGMTTVIWNHDTDDWTLTENPPQTTAEKIQSDMKKWLTGSKSPGLVVLEHELSKQSVDAFMAAYPLMIENNWKVAPMGELFGGNVSYQNAASNTGPVTLNNLIDAKNGPKPNANANVDASSNSSASASQKSPSKPSGSGAASVSAPSHAPSGTSAALALTTTTSSWTSILLAAVVMMLWT</sequence>
<evidence type="ECO:0000313" key="18">
    <source>
        <dbReference type="Proteomes" id="UP001362999"/>
    </source>
</evidence>
<evidence type="ECO:0000313" key="17">
    <source>
        <dbReference type="EMBL" id="KAK7044310.1"/>
    </source>
</evidence>
<evidence type="ECO:0000256" key="4">
    <source>
        <dbReference type="ARBA" id="ARBA00022622"/>
    </source>
</evidence>
<keyword evidence="4" id="KW-0325">Glycoprotein</keyword>
<keyword evidence="5" id="KW-0146">Chitin degradation</keyword>
<evidence type="ECO:0000256" key="3">
    <source>
        <dbReference type="ARBA" id="ARBA00022475"/>
    </source>
</evidence>
<accession>A0AAW0CY20</accession>
<dbReference type="GO" id="GO:0000272">
    <property type="term" value="P:polysaccharide catabolic process"/>
    <property type="evidence" value="ECO:0007669"/>
    <property type="project" value="UniProtKB-KW"/>
</dbReference>
<evidence type="ECO:0000256" key="9">
    <source>
        <dbReference type="ARBA" id="ARBA00023288"/>
    </source>
</evidence>
<evidence type="ECO:0000256" key="11">
    <source>
        <dbReference type="ARBA" id="ARBA00023326"/>
    </source>
</evidence>
<dbReference type="EC" id="3.5.1.41" evidence="12"/>
<evidence type="ECO:0000256" key="13">
    <source>
        <dbReference type="ARBA" id="ARBA00048494"/>
    </source>
</evidence>
<keyword evidence="4" id="KW-0336">GPI-anchor</keyword>
<evidence type="ECO:0000256" key="1">
    <source>
        <dbReference type="ARBA" id="ARBA00001941"/>
    </source>
</evidence>
<keyword evidence="8" id="KW-0170">Cobalt</keyword>
<feature type="domain" description="NodB homology" evidence="16">
    <location>
        <begin position="151"/>
        <end position="339"/>
    </location>
</feature>
<keyword evidence="11" id="KW-0624">Polysaccharide degradation</keyword>
<reference evidence="17 18" key="1">
    <citation type="journal article" date="2024" name="J Genomics">
        <title>Draft genome sequencing and assembly of Favolaschia claudopus CIRM-BRFM 2984 isolated from oak limbs.</title>
        <authorList>
            <person name="Navarro D."/>
            <person name="Drula E."/>
            <person name="Chaduli D."/>
            <person name="Cazenave R."/>
            <person name="Ahrendt S."/>
            <person name="Wang J."/>
            <person name="Lipzen A."/>
            <person name="Daum C."/>
            <person name="Barry K."/>
            <person name="Grigoriev I.V."/>
            <person name="Favel A."/>
            <person name="Rosso M.N."/>
            <person name="Martin F."/>
        </authorList>
    </citation>
    <scope>NUCLEOTIDE SEQUENCE [LARGE SCALE GENOMIC DNA]</scope>
    <source>
        <strain evidence="17 18">CIRM-BRFM 2984</strain>
    </source>
</reference>
<dbReference type="GO" id="GO:0005886">
    <property type="term" value="C:plasma membrane"/>
    <property type="evidence" value="ECO:0007669"/>
    <property type="project" value="UniProtKB-SubCell"/>
</dbReference>
<keyword evidence="7" id="KW-0119">Carbohydrate metabolism</keyword>
<evidence type="ECO:0000256" key="8">
    <source>
        <dbReference type="ARBA" id="ARBA00023285"/>
    </source>
</evidence>
<dbReference type="GO" id="GO:0004099">
    <property type="term" value="F:chitin deacetylase activity"/>
    <property type="evidence" value="ECO:0007669"/>
    <property type="project" value="UniProtKB-EC"/>
</dbReference>
<evidence type="ECO:0000256" key="12">
    <source>
        <dbReference type="ARBA" id="ARBA00024056"/>
    </source>
</evidence>
<feature type="compositionally biased region" description="Low complexity" evidence="14">
    <location>
        <begin position="369"/>
        <end position="417"/>
    </location>
</feature>
<proteinExistence type="predicted"/>
<evidence type="ECO:0000256" key="7">
    <source>
        <dbReference type="ARBA" id="ARBA00023277"/>
    </source>
</evidence>
<evidence type="ECO:0000256" key="15">
    <source>
        <dbReference type="SAM" id="SignalP"/>
    </source>
</evidence>
<evidence type="ECO:0000259" key="16">
    <source>
        <dbReference type="PROSITE" id="PS51677"/>
    </source>
</evidence>
<protein>
    <recommendedName>
        <fullName evidence="12">chitin deacetylase</fullName>
        <ecNumber evidence="12">3.5.1.41</ecNumber>
    </recommendedName>
</protein>
<dbReference type="GO" id="GO:0098552">
    <property type="term" value="C:side of membrane"/>
    <property type="evidence" value="ECO:0007669"/>
    <property type="project" value="UniProtKB-KW"/>
</dbReference>
<dbReference type="GO" id="GO:0006032">
    <property type="term" value="P:chitin catabolic process"/>
    <property type="evidence" value="ECO:0007669"/>
    <property type="project" value="UniProtKB-KW"/>
</dbReference>
<dbReference type="Pfam" id="PF01522">
    <property type="entry name" value="Polysacc_deac_1"/>
    <property type="match status" value="1"/>
</dbReference>
<feature type="region of interest" description="Disordered" evidence="14">
    <location>
        <begin position="368"/>
        <end position="417"/>
    </location>
</feature>
<feature type="chain" id="PRO_5043519295" description="chitin deacetylase" evidence="15">
    <location>
        <begin position="17"/>
        <end position="444"/>
    </location>
</feature>
<dbReference type="GO" id="GO:0009272">
    <property type="term" value="P:fungal-type cell wall biogenesis"/>
    <property type="evidence" value="ECO:0007669"/>
    <property type="project" value="UniProtKB-ARBA"/>
</dbReference>
<keyword evidence="10" id="KW-0961">Cell wall biogenesis/degradation</keyword>
<name>A0AAW0CY20_9AGAR</name>
<dbReference type="Gene3D" id="3.20.20.370">
    <property type="entry name" value="Glycoside hydrolase/deacetylase"/>
    <property type="match status" value="1"/>
</dbReference>
<dbReference type="InterPro" id="IPR011330">
    <property type="entry name" value="Glyco_hydro/deAcase_b/a-brl"/>
</dbReference>
<dbReference type="PANTHER" id="PTHR10587:SF135">
    <property type="entry name" value="CHITIN DEACETYLASE 3"/>
    <property type="match status" value="1"/>
</dbReference>
<comment type="catalytic activity">
    <reaction evidence="13">
        <text>[(1-&gt;4)-N-acetyl-beta-D-glucosaminyl](n) + n H2O = chitosan + n acetate</text>
        <dbReference type="Rhea" id="RHEA:10464"/>
        <dbReference type="Rhea" id="RHEA-COMP:9593"/>
        <dbReference type="Rhea" id="RHEA-COMP:9597"/>
        <dbReference type="ChEBI" id="CHEBI:15377"/>
        <dbReference type="ChEBI" id="CHEBI:17029"/>
        <dbReference type="ChEBI" id="CHEBI:30089"/>
        <dbReference type="ChEBI" id="CHEBI:57704"/>
        <dbReference type="EC" id="3.5.1.41"/>
    </reaction>
    <physiologicalReaction direction="left-to-right" evidence="13">
        <dbReference type="Rhea" id="RHEA:10465"/>
    </physiologicalReaction>
</comment>
<dbReference type="Proteomes" id="UP001362999">
    <property type="component" value="Unassembled WGS sequence"/>
</dbReference>
<organism evidence="17 18">
    <name type="scientific">Favolaschia claudopus</name>
    <dbReference type="NCBI Taxonomy" id="2862362"/>
    <lineage>
        <taxon>Eukaryota</taxon>
        <taxon>Fungi</taxon>
        <taxon>Dikarya</taxon>
        <taxon>Basidiomycota</taxon>
        <taxon>Agaricomycotina</taxon>
        <taxon>Agaricomycetes</taxon>
        <taxon>Agaricomycetidae</taxon>
        <taxon>Agaricales</taxon>
        <taxon>Marasmiineae</taxon>
        <taxon>Mycenaceae</taxon>
        <taxon>Favolaschia</taxon>
    </lineage>
</organism>
<dbReference type="EMBL" id="JAWWNJ010000011">
    <property type="protein sequence ID" value="KAK7044310.1"/>
    <property type="molecule type" value="Genomic_DNA"/>
</dbReference>
<dbReference type="InterPro" id="IPR002509">
    <property type="entry name" value="NODB_dom"/>
</dbReference>
<keyword evidence="15" id="KW-0732">Signal</keyword>
<keyword evidence="3" id="KW-1003">Cell membrane</keyword>
<evidence type="ECO:0000256" key="6">
    <source>
        <dbReference type="ARBA" id="ARBA00023136"/>
    </source>
</evidence>
<dbReference type="InterPro" id="IPR050248">
    <property type="entry name" value="Polysacc_deacetylase_ArnD"/>
</dbReference>
<evidence type="ECO:0000256" key="5">
    <source>
        <dbReference type="ARBA" id="ARBA00023024"/>
    </source>
</evidence>
<evidence type="ECO:0000256" key="2">
    <source>
        <dbReference type="ARBA" id="ARBA00004609"/>
    </source>
</evidence>